<sequence length="95" mass="10751">MDAEIQRLKTSKSDGHMFPDTVEERGKSVNWSAFVNSMNEAGFAARNGGGSIVRFENRKGEGSINFHRPHPDPTIDPVMLQAMGQRMNRWFGWAR</sequence>
<comment type="caution">
    <text evidence="2">The sequence shown here is derived from an EMBL/GenBank/DDBJ whole genome shotgun (WGS) entry which is preliminary data.</text>
</comment>
<dbReference type="PANTHER" id="PTHR40788:SF1">
    <property type="entry name" value="IPA PROTEIN"/>
    <property type="match status" value="1"/>
</dbReference>
<dbReference type="PANTHER" id="PTHR40788">
    <property type="entry name" value="CLR5 DOMAIN-CONTAINING PROTEIN-RELATED"/>
    <property type="match status" value="1"/>
</dbReference>
<name>A0A9P4WES2_CURKU</name>
<reference evidence="2" key="1">
    <citation type="submission" date="2019-04" db="EMBL/GenBank/DDBJ databases">
        <title>Sequencing of skin fungus with MAO and IRED activity.</title>
        <authorList>
            <person name="Marsaioli A.J."/>
            <person name="Bonatto J.M.C."/>
            <person name="Reis Junior O."/>
        </authorList>
    </citation>
    <scope>NUCLEOTIDE SEQUENCE</scope>
    <source>
        <strain evidence="2">30M1</strain>
    </source>
</reference>
<protein>
    <submittedName>
        <fullName evidence="2">Uncharacterized protein</fullName>
    </submittedName>
</protein>
<gene>
    <name evidence="2" type="ORF">E8E13_009343</name>
</gene>
<dbReference type="AlphaFoldDB" id="A0A9P4WES2"/>
<dbReference type="Pfam" id="PF07927">
    <property type="entry name" value="HicA_toxin"/>
    <property type="match status" value="1"/>
</dbReference>
<evidence type="ECO:0000313" key="2">
    <source>
        <dbReference type="EMBL" id="KAF3009743.1"/>
    </source>
</evidence>
<evidence type="ECO:0000256" key="1">
    <source>
        <dbReference type="SAM" id="MobiDB-lite"/>
    </source>
</evidence>
<organism evidence="2 3">
    <name type="scientific">Curvularia kusanoi</name>
    <name type="common">Cochliobolus kusanoi</name>
    <dbReference type="NCBI Taxonomy" id="90978"/>
    <lineage>
        <taxon>Eukaryota</taxon>
        <taxon>Fungi</taxon>
        <taxon>Dikarya</taxon>
        <taxon>Ascomycota</taxon>
        <taxon>Pezizomycotina</taxon>
        <taxon>Dothideomycetes</taxon>
        <taxon>Pleosporomycetidae</taxon>
        <taxon>Pleosporales</taxon>
        <taxon>Pleosporineae</taxon>
        <taxon>Pleosporaceae</taxon>
        <taxon>Curvularia</taxon>
    </lineage>
</organism>
<dbReference type="Proteomes" id="UP000801428">
    <property type="component" value="Unassembled WGS sequence"/>
</dbReference>
<evidence type="ECO:0000313" key="3">
    <source>
        <dbReference type="Proteomes" id="UP000801428"/>
    </source>
</evidence>
<accession>A0A9P4WES2</accession>
<proteinExistence type="predicted"/>
<dbReference type="OrthoDB" id="2922289at2759"/>
<dbReference type="InterPro" id="IPR012933">
    <property type="entry name" value="HicA_mRNA_interferase"/>
</dbReference>
<dbReference type="GO" id="GO:0003729">
    <property type="term" value="F:mRNA binding"/>
    <property type="evidence" value="ECO:0007669"/>
    <property type="project" value="InterPro"/>
</dbReference>
<keyword evidence="3" id="KW-1185">Reference proteome</keyword>
<dbReference type="EMBL" id="SWKU01000002">
    <property type="protein sequence ID" value="KAF3009743.1"/>
    <property type="molecule type" value="Genomic_DNA"/>
</dbReference>
<feature type="region of interest" description="Disordered" evidence="1">
    <location>
        <begin position="1"/>
        <end position="20"/>
    </location>
</feature>